<comment type="caution">
    <text evidence="1">The sequence shown here is derived from an EMBL/GenBank/DDBJ whole genome shotgun (WGS) entry which is preliminary data.</text>
</comment>
<evidence type="ECO:0000313" key="1">
    <source>
        <dbReference type="EMBL" id="KAL3960456.1"/>
    </source>
</evidence>
<gene>
    <name evidence="1" type="ORF">ACCO45_005573</name>
</gene>
<keyword evidence="2" id="KW-1185">Reference proteome</keyword>
<organism evidence="1 2">
    <name type="scientific">Purpureocillium lilacinum</name>
    <name type="common">Paecilomyces lilacinus</name>
    <dbReference type="NCBI Taxonomy" id="33203"/>
    <lineage>
        <taxon>Eukaryota</taxon>
        <taxon>Fungi</taxon>
        <taxon>Dikarya</taxon>
        <taxon>Ascomycota</taxon>
        <taxon>Pezizomycotina</taxon>
        <taxon>Sordariomycetes</taxon>
        <taxon>Hypocreomycetidae</taxon>
        <taxon>Hypocreales</taxon>
        <taxon>Ophiocordycipitaceae</taxon>
        <taxon>Purpureocillium</taxon>
    </lineage>
</organism>
<protein>
    <submittedName>
        <fullName evidence="1">Uncharacterized protein</fullName>
    </submittedName>
</protein>
<evidence type="ECO:0000313" key="2">
    <source>
        <dbReference type="Proteomes" id="UP001638806"/>
    </source>
</evidence>
<dbReference type="EMBL" id="JBGNUJ010000004">
    <property type="protein sequence ID" value="KAL3960456.1"/>
    <property type="molecule type" value="Genomic_DNA"/>
</dbReference>
<proteinExistence type="predicted"/>
<reference evidence="1" key="1">
    <citation type="submission" date="2024-12" db="EMBL/GenBank/DDBJ databases">
        <title>Comparative genomics and development of molecular markers within Purpureocillium lilacinum and among Purpureocillium species.</title>
        <authorList>
            <person name="Yeh Z.-Y."/>
            <person name="Ni N.-T."/>
            <person name="Lo P.-H."/>
            <person name="Mushyakhwo K."/>
            <person name="Lin C.-F."/>
            <person name="Nai Y.-S."/>
        </authorList>
    </citation>
    <scope>NUCLEOTIDE SEQUENCE</scope>
    <source>
        <strain evidence="1">NCHU-NPUST-175</strain>
    </source>
</reference>
<name>A0ACC4DW16_PURLI</name>
<accession>A0ACC4DW16</accession>
<dbReference type="Proteomes" id="UP001638806">
    <property type="component" value="Unassembled WGS sequence"/>
</dbReference>
<sequence>MLPPLDDQVLRDNPEFARLYSTLTNVVLNLDGTTKHDQEEKKRTAVRKELDEYRLADVKQRLLTHAIATASPPESRASVARSITEPGQRLREGVSAVAEVPELLLDLLLVLPQLLEAEKSLPKNR</sequence>